<feature type="compositionally biased region" description="Basic and acidic residues" evidence="4">
    <location>
        <begin position="58"/>
        <end position="69"/>
    </location>
</feature>
<evidence type="ECO:0000256" key="4">
    <source>
        <dbReference type="SAM" id="MobiDB-lite"/>
    </source>
</evidence>
<dbReference type="GeneID" id="8248540"/>
<protein>
    <recommendedName>
        <fullName evidence="5">PPPDE domain-containing protein</fullName>
    </recommendedName>
</protein>
<dbReference type="STRING" id="296587.C1EFJ7"/>
<reference evidence="6 7" key="1">
    <citation type="journal article" date="2009" name="Science">
        <title>Green evolution and dynamic adaptations revealed by genomes of the marine picoeukaryotes Micromonas.</title>
        <authorList>
            <person name="Worden A.Z."/>
            <person name="Lee J.H."/>
            <person name="Mock T."/>
            <person name="Rouze P."/>
            <person name="Simmons M.P."/>
            <person name="Aerts A.L."/>
            <person name="Allen A.E."/>
            <person name="Cuvelier M.L."/>
            <person name="Derelle E."/>
            <person name="Everett M.V."/>
            <person name="Foulon E."/>
            <person name="Grimwood J."/>
            <person name="Gundlach H."/>
            <person name="Henrissat B."/>
            <person name="Napoli C."/>
            <person name="McDonald S.M."/>
            <person name="Parker M.S."/>
            <person name="Rombauts S."/>
            <person name="Salamov A."/>
            <person name="Von Dassow P."/>
            <person name="Badger J.H."/>
            <person name="Coutinho P.M."/>
            <person name="Demir E."/>
            <person name="Dubchak I."/>
            <person name="Gentemann C."/>
            <person name="Eikrem W."/>
            <person name="Gready J.E."/>
            <person name="John U."/>
            <person name="Lanier W."/>
            <person name="Lindquist E.A."/>
            <person name="Lucas S."/>
            <person name="Mayer K.F."/>
            <person name="Moreau H."/>
            <person name="Not F."/>
            <person name="Otillar R."/>
            <person name="Panaud O."/>
            <person name="Pangilinan J."/>
            <person name="Paulsen I."/>
            <person name="Piegu B."/>
            <person name="Poliakov A."/>
            <person name="Robbens S."/>
            <person name="Schmutz J."/>
            <person name="Toulza E."/>
            <person name="Wyss T."/>
            <person name="Zelensky A."/>
            <person name="Zhou K."/>
            <person name="Armbrust E.V."/>
            <person name="Bhattacharya D."/>
            <person name="Goodenough U.W."/>
            <person name="Van de Peer Y."/>
            <person name="Grigoriev I.V."/>
        </authorList>
    </citation>
    <scope>NUCLEOTIDE SEQUENCE [LARGE SCALE GENOMIC DNA]</scope>
    <source>
        <strain evidence="7">RCC299 / NOUM17</strain>
    </source>
</reference>
<keyword evidence="3" id="KW-0378">Hydrolase</keyword>
<keyword evidence="7" id="KW-1185">Reference proteome</keyword>
<dbReference type="Gene3D" id="3.90.1720.30">
    <property type="entry name" value="PPPDE domains"/>
    <property type="match status" value="1"/>
</dbReference>
<evidence type="ECO:0000259" key="5">
    <source>
        <dbReference type="PROSITE" id="PS51858"/>
    </source>
</evidence>
<evidence type="ECO:0000256" key="2">
    <source>
        <dbReference type="ARBA" id="ARBA00022670"/>
    </source>
</evidence>
<evidence type="ECO:0000256" key="3">
    <source>
        <dbReference type="ARBA" id="ARBA00022801"/>
    </source>
</evidence>
<dbReference type="InterPro" id="IPR008580">
    <property type="entry name" value="PPPDE_dom"/>
</dbReference>
<dbReference type="PROSITE" id="PS51858">
    <property type="entry name" value="PPPDE"/>
    <property type="match status" value="1"/>
</dbReference>
<dbReference type="eggNOG" id="KOG0324">
    <property type="taxonomic scope" value="Eukaryota"/>
</dbReference>
<accession>C1EFJ7</accession>
<comment type="similarity">
    <text evidence="1">Belongs to the DeSI family.</text>
</comment>
<gene>
    <name evidence="6" type="ORF">MICPUN_63814</name>
</gene>
<dbReference type="PANTHER" id="PTHR12378">
    <property type="entry name" value="DESUMOYLATING ISOPEPTIDASE"/>
    <property type="match status" value="1"/>
</dbReference>
<proteinExistence type="inferred from homology"/>
<dbReference type="AlphaFoldDB" id="C1EFJ7"/>
<dbReference type="KEGG" id="mis:MICPUN_63814"/>
<evidence type="ECO:0000313" key="6">
    <source>
        <dbReference type="EMBL" id="ACO67098.1"/>
    </source>
</evidence>
<dbReference type="Proteomes" id="UP000002009">
    <property type="component" value="Chromosome 13"/>
</dbReference>
<dbReference type="GO" id="GO:0101005">
    <property type="term" value="F:deubiquitinase activity"/>
    <property type="evidence" value="ECO:0007669"/>
    <property type="project" value="TreeGrafter"/>
</dbReference>
<dbReference type="InterPro" id="IPR042266">
    <property type="entry name" value="PPPDE_sf"/>
</dbReference>
<dbReference type="EMBL" id="CP001331">
    <property type="protein sequence ID" value="ACO67098.1"/>
    <property type="molecule type" value="Genomic_DNA"/>
</dbReference>
<keyword evidence="2" id="KW-0645">Protease</keyword>
<dbReference type="RefSeq" id="XP_002505840.1">
    <property type="nucleotide sequence ID" value="XM_002505794.1"/>
</dbReference>
<dbReference type="InParanoid" id="C1EFJ7"/>
<organism evidence="6 7">
    <name type="scientific">Micromonas commoda (strain RCC299 / NOUM17 / CCMP2709)</name>
    <name type="common">Picoplanktonic green alga</name>
    <dbReference type="NCBI Taxonomy" id="296587"/>
    <lineage>
        <taxon>Eukaryota</taxon>
        <taxon>Viridiplantae</taxon>
        <taxon>Chlorophyta</taxon>
        <taxon>Mamiellophyceae</taxon>
        <taxon>Mamiellales</taxon>
        <taxon>Mamiellaceae</taxon>
        <taxon>Micromonas</taxon>
    </lineage>
</organism>
<feature type="region of interest" description="Disordered" evidence="4">
    <location>
        <begin position="1"/>
        <end position="69"/>
    </location>
</feature>
<dbReference type="SMART" id="SM01179">
    <property type="entry name" value="DUF862"/>
    <property type="match status" value="1"/>
</dbReference>
<dbReference type="Pfam" id="PF05903">
    <property type="entry name" value="Peptidase_C97"/>
    <property type="match status" value="1"/>
</dbReference>
<name>C1EFJ7_MICCC</name>
<dbReference type="GO" id="GO:0016579">
    <property type="term" value="P:protein deubiquitination"/>
    <property type="evidence" value="ECO:0007669"/>
    <property type="project" value="TreeGrafter"/>
</dbReference>
<sequence length="310" mass="34418">MANTRRKSAAAPAGPDEHEGARVNGRGRAQNGDRDRKKGDRRRTRNDGAAAARPAGRRSIDGDSSIHHAHDSQTPLRVRVYLLTYFFSSLTIDRQYWFFGLVPIGWIASSLCEWLGVPICHTNVQVQSVADPSEVAEFGYEGGPRQVTGVYQCAPGCNPHLAFTRQQKVYLGETDLTHAELVSAVRRVESRWRAPDYNLFGKNCNHFCEDLVRELIPGARMPRFINRGARASCWATAGLAPWFVGRYVKDGGSWTGGRVTTMAERERRAMGVADFAEWEEWAKGADGCGGGDEREEIDPLAEHLHPVPLL</sequence>
<dbReference type="GO" id="GO:0006508">
    <property type="term" value="P:proteolysis"/>
    <property type="evidence" value="ECO:0007669"/>
    <property type="project" value="UniProtKB-KW"/>
</dbReference>
<evidence type="ECO:0000256" key="1">
    <source>
        <dbReference type="ARBA" id="ARBA00008140"/>
    </source>
</evidence>
<dbReference type="OrthoDB" id="412286at2759"/>
<dbReference type="PANTHER" id="PTHR12378:SF80">
    <property type="entry name" value="IP06716P-RELATED"/>
    <property type="match status" value="1"/>
</dbReference>
<feature type="domain" description="PPPDE" evidence="5">
    <location>
        <begin position="74"/>
        <end position="234"/>
    </location>
</feature>
<evidence type="ECO:0000313" key="7">
    <source>
        <dbReference type="Proteomes" id="UP000002009"/>
    </source>
</evidence>